<accession>V9IH07</accession>
<evidence type="ECO:0000256" key="1">
    <source>
        <dbReference type="PROSITE-ProRule" id="PRU00122"/>
    </source>
</evidence>
<protein>
    <submittedName>
        <fullName evidence="3">Laminin subunit alpha-5-like protein</fullName>
    </submittedName>
</protein>
<dbReference type="SUPFAM" id="SSF49899">
    <property type="entry name" value="Concanavalin A-like lectins/glucanases"/>
    <property type="match status" value="1"/>
</dbReference>
<dbReference type="Gene3D" id="2.60.120.200">
    <property type="match status" value="2"/>
</dbReference>
<reference evidence="3" key="1">
    <citation type="submission" date="2011-11" db="EMBL/GenBank/DDBJ databases">
        <title>Decoding the brain transcriptome of the Eastern honeybee (Apis cerana) based on pyrosequencing.</title>
        <authorList>
            <person name="Sun L."/>
            <person name="Zheng H."/>
            <person name="Wang Y."/>
            <person name="Xie X."/>
            <person name="Zhu Y."/>
            <person name="Gu W."/>
            <person name="Wang S."/>
        </authorList>
    </citation>
    <scope>NUCLEOTIDE SEQUENCE</scope>
    <source>
        <tissue evidence="3">Brain</tissue>
    </source>
</reference>
<dbReference type="InterPro" id="IPR013320">
    <property type="entry name" value="ConA-like_dom_sf"/>
</dbReference>
<evidence type="ECO:0000259" key="2">
    <source>
        <dbReference type="PROSITE" id="PS50025"/>
    </source>
</evidence>
<feature type="domain" description="Laminin G" evidence="2">
    <location>
        <begin position="19"/>
        <end position="162"/>
    </location>
</feature>
<gene>
    <name evidence="3" type="ORF">ACCB08413</name>
</gene>
<name>V9IH07_APICE</name>
<dbReference type="AlphaFoldDB" id="V9IH07"/>
<comment type="caution">
    <text evidence="1">Lacks conserved residue(s) required for the propagation of feature annotation.</text>
</comment>
<dbReference type="InterPro" id="IPR001791">
    <property type="entry name" value="Laminin_G"/>
</dbReference>
<dbReference type="PROSITE" id="PS50025">
    <property type="entry name" value="LAM_G_DOMAIN"/>
    <property type="match status" value="1"/>
</dbReference>
<dbReference type="SMART" id="SM00282">
    <property type="entry name" value="LamG"/>
    <property type="match status" value="1"/>
</dbReference>
<dbReference type="CDD" id="cd00110">
    <property type="entry name" value="LamG"/>
    <property type="match status" value="1"/>
</dbReference>
<proteinExistence type="evidence at transcript level"/>
<organism evidence="3">
    <name type="scientific">Apis cerana</name>
    <name type="common">Indian honeybee</name>
    <dbReference type="NCBI Taxonomy" id="7461"/>
    <lineage>
        <taxon>Eukaryota</taxon>
        <taxon>Metazoa</taxon>
        <taxon>Ecdysozoa</taxon>
        <taxon>Arthropoda</taxon>
        <taxon>Hexapoda</taxon>
        <taxon>Insecta</taxon>
        <taxon>Pterygota</taxon>
        <taxon>Neoptera</taxon>
        <taxon>Endopterygota</taxon>
        <taxon>Hymenoptera</taxon>
        <taxon>Apocrita</taxon>
        <taxon>Aculeata</taxon>
        <taxon>Apoidea</taxon>
        <taxon>Anthophila</taxon>
        <taxon>Apidae</taxon>
        <taxon>Apis</taxon>
    </lineage>
</organism>
<evidence type="ECO:0000313" key="3">
    <source>
        <dbReference type="EMBL" id="AEY60350.1"/>
    </source>
</evidence>
<dbReference type="Pfam" id="PF02210">
    <property type="entry name" value="Laminin_G_2"/>
    <property type="match status" value="1"/>
</dbReference>
<sequence>MVGSTSRAYQVGQCFPNVESGAYFQDEAYAIYKRNFELGAVLELQLEFRTSELSGVLLSITAPGNSPSLSLELNNGKVIMSGDLGDNNPLYAEQRFTSPYTICDNRWHRIQAVYNDEELALKVDEMDQKYGLPPNVNYHMMDSTISGPLYIGGLPASAPKGH</sequence>
<dbReference type="EMBL" id="JR047192">
    <property type="protein sequence ID" value="AEY60350.1"/>
    <property type="molecule type" value="mRNA"/>
</dbReference>